<name>A0A1F7SH35_9BACT</name>
<dbReference type="InterPro" id="IPR013221">
    <property type="entry name" value="Mur_ligase_cen"/>
</dbReference>
<feature type="binding site" evidence="11">
    <location>
        <position position="185"/>
    </location>
    <ligand>
        <name>UDP-N-acetyl-alpha-D-muramoyl-L-alanyl-D-glutamate</name>
        <dbReference type="ChEBI" id="CHEBI:83900"/>
    </ligand>
</feature>
<evidence type="ECO:0000259" key="15">
    <source>
        <dbReference type="Pfam" id="PF08245"/>
    </source>
</evidence>
<comment type="pathway">
    <text evidence="11 12">Cell wall biogenesis; peptidoglycan biosynthesis.</text>
</comment>
<feature type="binding site" evidence="11">
    <location>
        <position position="469"/>
    </location>
    <ligand>
        <name>meso-2,6-diaminopimelate</name>
        <dbReference type="ChEBI" id="CHEBI:57791"/>
    </ligand>
</feature>
<dbReference type="PANTHER" id="PTHR23135">
    <property type="entry name" value="MUR LIGASE FAMILY MEMBER"/>
    <property type="match status" value="1"/>
</dbReference>
<dbReference type="InterPro" id="IPR004101">
    <property type="entry name" value="Mur_ligase_C"/>
</dbReference>
<dbReference type="Pfam" id="PF08245">
    <property type="entry name" value="Mur_ligase_M"/>
    <property type="match status" value="1"/>
</dbReference>
<dbReference type="InterPro" id="IPR000713">
    <property type="entry name" value="Mur_ligase_N"/>
</dbReference>
<proteinExistence type="inferred from homology"/>
<comment type="subcellular location">
    <subcellularLocation>
        <location evidence="11 12">Cytoplasm</location>
    </subcellularLocation>
</comment>
<evidence type="ECO:0000256" key="1">
    <source>
        <dbReference type="ARBA" id="ARBA00005898"/>
    </source>
</evidence>
<comment type="caution">
    <text evidence="16">The sequence shown here is derived from an EMBL/GenBank/DDBJ whole genome shotgun (WGS) entry which is preliminary data.</text>
</comment>
<dbReference type="GO" id="GO:0005737">
    <property type="term" value="C:cytoplasm"/>
    <property type="evidence" value="ECO:0007669"/>
    <property type="project" value="UniProtKB-SubCell"/>
</dbReference>
<evidence type="ECO:0000259" key="13">
    <source>
        <dbReference type="Pfam" id="PF01225"/>
    </source>
</evidence>
<dbReference type="GO" id="GO:0004326">
    <property type="term" value="F:tetrahydrofolylpolyglutamate synthase activity"/>
    <property type="evidence" value="ECO:0007669"/>
    <property type="project" value="InterPro"/>
</dbReference>
<dbReference type="InterPro" id="IPR005761">
    <property type="entry name" value="UDP-N-AcMur-Glu-dNH2Pim_ligase"/>
</dbReference>
<accession>A0A1F7SH35</accession>
<dbReference type="PROSITE" id="PS01011">
    <property type="entry name" value="FOLYLPOLYGLU_SYNT_1"/>
    <property type="match status" value="1"/>
</dbReference>
<reference evidence="16 17" key="1">
    <citation type="journal article" date="2016" name="Nat. Commun.">
        <title>Thousands of microbial genomes shed light on interconnected biogeochemical processes in an aquifer system.</title>
        <authorList>
            <person name="Anantharaman K."/>
            <person name="Brown C.T."/>
            <person name="Hug L.A."/>
            <person name="Sharon I."/>
            <person name="Castelle C.J."/>
            <person name="Probst A.J."/>
            <person name="Thomas B.C."/>
            <person name="Singh A."/>
            <person name="Wilkins M.J."/>
            <person name="Karaoz U."/>
            <person name="Brodie E.L."/>
            <person name="Williams K.H."/>
            <person name="Hubbard S.S."/>
            <person name="Banfield J.F."/>
        </authorList>
    </citation>
    <scope>NUCLEOTIDE SEQUENCE [LARGE SCALE GENOMIC DNA]</scope>
</reference>
<dbReference type="SUPFAM" id="SSF53623">
    <property type="entry name" value="MurD-like peptide ligases, catalytic domain"/>
    <property type="match status" value="1"/>
</dbReference>
<dbReference type="Pfam" id="PF02875">
    <property type="entry name" value="Mur_ligase_C"/>
    <property type="match status" value="1"/>
</dbReference>
<feature type="modified residue" description="N6-carboxylysine" evidence="11">
    <location>
        <position position="225"/>
    </location>
</feature>
<feature type="short sequence motif" description="Meso-diaminopimelate recognition motif" evidence="11">
    <location>
        <begin position="415"/>
        <end position="418"/>
    </location>
</feature>
<dbReference type="NCBIfam" id="NF001124">
    <property type="entry name" value="PRK00139.1-2"/>
    <property type="match status" value="1"/>
</dbReference>
<dbReference type="GO" id="GO:0009252">
    <property type="term" value="P:peptidoglycan biosynthetic process"/>
    <property type="evidence" value="ECO:0007669"/>
    <property type="project" value="UniProtKB-UniRule"/>
</dbReference>
<feature type="binding site" evidence="11">
    <location>
        <position position="193"/>
    </location>
    <ligand>
        <name>UDP-N-acetyl-alpha-D-muramoyl-L-alanyl-D-glutamate</name>
        <dbReference type="ChEBI" id="CHEBI:83900"/>
    </ligand>
</feature>
<dbReference type="PANTHER" id="PTHR23135:SF4">
    <property type="entry name" value="UDP-N-ACETYLMURAMOYL-L-ALANYL-D-GLUTAMATE--2,6-DIAMINOPIMELATE LIGASE MURE HOMOLOG, CHLOROPLASTIC"/>
    <property type="match status" value="1"/>
</dbReference>
<keyword evidence="3 11" id="KW-0436">Ligase</keyword>
<dbReference type="InterPro" id="IPR035911">
    <property type="entry name" value="MurE/MurF_N"/>
</dbReference>
<dbReference type="UniPathway" id="UPA00219"/>
<comment type="PTM">
    <text evidence="11">Carboxylation is probably crucial for Mg(2+) binding and, consequently, for the gamma-phosphate positioning of ATP.</text>
</comment>
<sequence length="501" mass="55144">MLLKELIEILSEKSIYGNEYVDISGVEYDSRKVKEGSVFVAVKGMVDDGHLFIGDAVKSGAKAVVVNRGFSDINTVIQNGSVTAVAVPDSRKALALVANKFYGFPSKSLGLIGITGTNGKTTTSYLIESILSQDGKRTGLIGTISYHIGDRIVASSKTTPESLDLQRILKEMLESKSEFAVMEVSSHSLELDRVLGCNFTAAVYTNLSQEHLDFHGNMKNYLESKKRLFKMLDAVPDDKLQPFAVINADDLMACEIKDAVSVRAITYGLKPGVDVRAVDLKGDFNGIRSRILFPDDEIEVFSPLIGEFNIYNILASAATAYYLGVRKDEIKKGIESLKSVPGRFQRVEWKGGFDVIVDYAHTPDALLRCLIEAKKISGGYVITVFGCGGNRDKSKRPVMGKIASELSDIVFITSDNPRREDPLKIIDDIKAGINGEKNNGKVRIVPDRKKAIFKALEAAKPNDLVIIAGKGHENYQILGEKIIHFDDREVIMEKLEEIKVQ</sequence>
<organism evidence="16 17">
    <name type="scientific">Candidatus Schekmanbacteria bacterium RIFCSPLOWO2_12_FULL_38_15</name>
    <dbReference type="NCBI Taxonomy" id="1817883"/>
    <lineage>
        <taxon>Bacteria</taxon>
        <taxon>Candidatus Schekmaniibacteriota</taxon>
    </lineage>
</organism>
<dbReference type="Gene3D" id="3.90.190.20">
    <property type="entry name" value="Mur ligase, C-terminal domain"/>
    <property type="match status" value="1"/>
</dbReference>
<dbReference type="InterPro" id="IPR018109">
    <property type="entry name" value="Folylpolyglutamate_synth_CS"/>
</dbReference>
<keyword evidence="8 11" id="KW-0573">Peptidoglycan synthesis</keyword>
<evidence type="ECO:0000256" key="2">
    <source>
        <dbReference type="ARBA" id="ARBA00022490"/>
    </source>
</evidence>
<dbReference type="GO" id="GO:0005524">
    <property type="term" value="F:ATP binding"/>
    <property type="evidence" value="ECO:0007669"/>
    <property type="project" value="UniProtKB-UniRule"/>
</dbReference>
<keyword evidence="7 11" id="KW-0133">Cell shape</keyword>
<dbReference type="GO" id="GO:0071555">
    <property type="term" value="P:cell wall organization"/>
    <property type="evidence" value="ECO:0007669"/>
    <property type="project" value="UniProtKB-KW"/>
</dbReference>
<gene>
    <name evidence="11" type="primary">murE</name>
    <name evidence="16" type="ORF">A3G31_09130</name>
</gene>
<dbReference type="SUPFAM" id="SSF63418">
    <property type="entry name" value="MurE/MurF N-terminal domain"/>
    <property type="match status" value="1"/>
</dbReference>
<feature type="binding site" evidence="11">
    <location>
        <position position="30"/>
    </location>
    <ligand>
        <name>UDP-N-acetyl-alpha-D-muramoyl-L-alanyl-D-glutamate</name>
        <dbReference type="ChEBI" id="CHEBI:83900"/>
    </ligand>
</feature>
<keyword evidence="9 11" id="KW-0131">Cell cycle</keyword>
<evidence type="ECO:0000256" key="6">
    <source>
        <dbReference type="ARBA" id="ARBA00022840"/>
    </source>
</evidence>
<dbReference type="GO" id="GO:0000287">
    <property type="term" value="F:magnesium ion binding"/>
    <property type="evidence" value="ECO:0007669"/>
    <property type="project" value="UniProtKB-UniRule"/>
</dbReference>
<dbReference type="SUPFAM" id="SSF53244">
    <property type="entry name" value="MurD-like peptide ligases, peptide-binding domain"/>
    <property type="match status" value="1"/>
</dbReference>
<feature type="binding site" evidence="11">
    <location>
        <position position="391"/>
    </location>
    <ligand>
        <name>meso-2,6-diaminopimelate</name>
        <dbReference type="ChEBI" id="CHEBI:57791"/>
    </ligand>
</feature>
<evidence type="ECO:0000256" key="9">
    <source>
        <dbReference type="ARBA" id="ARBA00023306"/>
    </source>
</evidence>
<evidence type="ECO:0000313" key="17">
    <source>
        <dbReference type="Proteomes" id="UP000178082"/>
    </source>
</evidence>
<keyword evidence="2 11" id="KW-0963">Cytoplasm</keyword>
<dbReference type="EMBL" id="MGDI01000028">
    <property type="protein sequence ID" value="OGL53055.1"/>
    <property type="molecule type" value="Genomic_DNA"/>
</dbReference>
<keyword evidence="11" id="KW-0460">Magnesium</keyword>
<dbReference type="InterPro" id="IPR036615">
    <property type="entry name" value="Mur_ligase_C_dom_sf"/>
</dbReference>
<comment type="catalytic activity">
    <reaction evidence="11">
        <text>UDP-N-acetyl-alpha-D-muramoyl-L-alanyl-D-glutamate + meso-2,6-diaminopimelate + ATP = UDP-N-acetyl-alpha-D-muramoyl-L-alanyl-gamma-D-glutamyl-meso-2,6-diaminopimelate + ADP + phosphate + H(+)</text>
        <dbReference type="Rhea" id="RHEA:23676"/>
        <dbReference type="ChEBI" id="CHEBI:15378"/>
        <dbReference type="ChEBI" id="CHEBI:30616"/>
        <dbReference type="ChEBI" id="CHEBI:43474"/>
        <dbReference type="ChEBI" id="CHEBI:57791"/>
        <dbReference type="ChEBI" id="CHEBI:83900"/>
        <dbReference type="ChEBI" id="CHEBI:83905"/>
        <dbReference type="ChEBI" id="CHEBI:456216"/>
        <dbReference type="EC" id="6.3.2.13"/>
    </reaction>
</comment>
<dbReference type="GO" id="GO:0008765">
    <property type="term" value="F:UDP-N-acetylmuramoylalanyl-D-glutamate-2,6-diaminopimelate ligase activity"/>
    <property type="evidence" value="ECO:0007669"/>
    <property type="project" value="UniProtKB-UniRule"/>
</dbReference>
<keyword evidence="4 11" id="KW-0132">Cell division</keyword>
<dbReference type="GO" id="GO:0051301">
    <property type="term" value="P:cell division"/>
    <property type="evidence" value="ECO:0007669"/>
    <property type="project" value="UniProtKB-KW"/>
</dbReference>
<protein>
    <recommendedName>
        <fullName evidence="11">UDP-N-acetylmuramoyl-L-alanyl-D-glutamate--2,6-diaminopimelate ligase</fullName>
        <ecNumber evidence="11">6.3.2.13</ecNumber>
    </recommendedName>
    <alternativeName>
        <fullName evidence="11">Meso-A2pm-adding enzyme</fullName>
    </alternativeName>
    <alternativeName>
        <fullName evidence="11">Meso-diaminopimelate-adding enzyme</fullName>
    </alternativeName>
    <alternativeName>
        <fullName evidence="11">UDP-MurNAc-L-Ala-D-Glu:meso-diaminopimelate ligase</fullName>
    </alternativeName>
    <alternativeName>
        <fullName evidence="11">UDP-MurNAc-tripeptide synthetase</fullName>
    </alternativeName>
    <alternativeName>
        <fullName evidence="11">UDP-N-acetylmuramyl-tripeptide synthetase</fullName>
    </alternativeName>
</protein>
<dbReference type="NCBIfam" id="TIGR01085">
    <property type="entry name" value="murE"/>
    <property type="match status" value="1"/>
</dbReference>
<comment type="similarity">
    <text evidence="1 11">Belongs to the MurCDEF family. MurE subfamily.</text>
</comment>
<feature type="binding site" evidence="11">
    <location>
        <begin position="158"/>
        <end position="159"/>
    </location>
    <ligand>
        <name>UDP-N-acetyl-alpha-D-muramoyl-L-alanyl-D-glutamate</name>
        <dbReference type="ChEBI" id="CHEBI:83900"/>
    </ligand>
</feature>
<evidence type="ECO:0000256" key="7">
    <source>
        <dbReference type="ARBA" id="ARBA00022960"/>
    </source>
</evidence>
<evidence type="ECO:0000256" key="12">
    <source>
        <dbReference type="RuleBase" id="RU004135"/>
    </source>
</evidence>
<dbReference type="Gene3D" id="3.40.1190.10">
    <property type="entry name" value="Mur-like, catalytic domain"/>
    <property type="match status" value="1"/>
</dbReference>
<comment type="function">
    <text evidence="11">Catalyzes the addition of meso-diaminopimelic acid to the nucleotide precursor UDP-N-acetylmuramoyl-L-alanyl-D-glutamate (UMAG) in the biosynthesis of bacterial cell-wall peptidoglycan.</text>
</comment>
<feature type="domain" description="Mur ligase central" evidence="15">
    <location>
        <begin position="114"/>
        <end position="320"/>
    </location>
</feature>
<evidence type="ECO:0000256" key="3">
    <source>
        <dbReference type="ARBA" id="ARBA00022598"/>
    </source>
</evidence>
<feature type="binding site" evidence="11">
    <location>
        <begin position="116"/>
        <end position="122"/>
    </location>
    <ligand>
        <name>ATP</name>
        <dbReference type="ChEBI" id="CHEBI:30616"/>
    </ligand>
</feature>
<feature type="binding site" evidence="11">
    <location>
        <position position="473"/>
    </location>
    <ligand>
        <name>meso-2,6-diaminopimelate</name>
        <dbReference type="ChEBI" id="CHEBI:57791"/>
    </ligand>
</feature>
<dbReference type="Proteomes" id="UP000178082">
    <property type="component" value="Unassembled WGS sequence"/>
</dbReference>
<keyword evidence="5 11" id="KW-0547">Nucleotide-binding</keyword>
<feature type="domain" description="Mur ligase N-terminal catalytic" evidence="13">
    <location>
        <begin position="23"/>
        <end position="102"/>
    </location>
</feature>
<feature type="binding site" evidence="11">
    <location>
        <begin position="415"/>
        <end position="418"/>
    </location>
    <ligand>
        <name>meso-2,6-diaminopimelate</name>
        <dbReference type="ChEBI" id="CHEBI:57791"/>
    </ligand>
</feature>
<keyword evidence="6 11" id="KW-0067">ATP-binding</keyword>
<evidence type="ECO:0000259" key="14">
    <source>
        <dbReference type="Pfam" id="PF02875"/>
    </source>
</evidence>
<comment type="caution">
    <text evidence="11">Lacks conserved residue(s) required for the propagation of feature annotation.</text>
</comment>
<evidence type="ECO:0000256" key="8">
    <source>
        <dbReference type="ARBA" id="ARBA00022984"/>
    </source>
</evidence>
<dbReference type="AlphaFoldDB" id="A0A1F7SH35"/>
<feature type="domain" description="Mur ligase C-terminal" evidence="14">
    <location>
        <begin position="342"/>
        <end position="471"/>
    </location>
</feature>
<dbReference type="InterPro" id="IPR036565">
    <property type="entry name" value="Mur-like_cat_sf"/>
</dbReference>
<evidence type="ECO:0000256" key="4">
    <source>
        <dbReference type="ARBA" id="ARBA00022618"/>
    </source>
</evidence>
<evidence type="ECO:0000256" key="11">
    <source>
        <dbReference type="HAMAP-Rule" id="MF_00208"/>
    </source>
</evidence>
<dbReference type="NCBIfam" id="NF001126">
    <property type="entry name" value="PRK00139.1-4"/>
    <property type="match status" value="1"/>
</dbReference>
<dbReference type="Pfam" id="PF01225">
    <property type="entry name" value="Mur_ligase"/>
    <property type="match status" value="1"/>
</dbReference>
<evidence type="ECO:0000256" key="10">
    <source>
        <dbReference type="ARBA" id="ARBA00023316"/>
    </source>
</evidence>
<evidence type="ECO:0000313" key="16">
    <source>
        <dbReference type="EMBL" id="OGL53055.1"/>
    </source>
</evidence>
<dbReference type="HAMAP" id="MF_00208">
    <property type="entry name" value="MurE"/>
    <property type="match status" value="1"/>
</dbReference>
<comment type="cofactor">
    <cofactor evidence="11">
        <name>Mg(2+)</name>
        <dbReference type="ChEBI" id="CHEBI:18420"/>
    </cofactor>
</comment>
<dbReference type="STRING" id="1817883.A3G31_09130"/>
<dbReference type="Gene3D" id="3.40.1390.10">
    <property type="entry name" value="MurE/MurF, N-terminal domain"/>
    <property type="match status" value="1"/>
</dbReference>
<dbReference type="EC" id="6.3.2.13" evidence="11"/>
<keyword evidence="10 11" id="KW-0961">Cell wall biogenesis/degradation</keyword>
<dbReference type="GO" id="GO:0008360">
    <property type="term" value="P:regulation of cell shape"/>
    <property type="evidence" value="ECO:0007669"/>
    <property type="project" value="UniProtKB-KW"/>
</dbReference>
<evidence type="ECO:0000256" key="5">
    <source>
        <dbReference type="ARBA" id="ARBA00022741"/>
    </source>
</evidence>